<comment type="caution">
    <text evidence="1">The sequence shown here is derived from an EMBL/GenBank/DDBJ whole genome shotgun (WGS) entry which is preliminary data.</text>
</comment>
<accession>A0A0D9A1C8</accession>
<dbReference type="AlphaFoldDB" id="A0A0D9A1C8"/>
<keyword evidence="2" id="KW-1185">Reference proteome</keyword>
<name>A0A0D9A1C8_9CYAN</name>
<sequence length="76" mass="9135">MSEELQHIIPIPAAQIRDTFAAYQTTSQFYQEVRSRHALNTYCAWYYDTAKRHRQELQQMRGELNILSWFRGGKKR</sequence>
<gene>
    <name evidence="1" type="ORF">UH38_00150</name>
</gene>
<dbReference type="STRING" id="1618023.UH38_00150"/>
<evidence type="ECO:0000313" key="2">
    <source>
        <dbReference type="Proteomes" id="UP000032452"/>
    </source>
</evidence>
<protein>
    <submittedName>
        <fullName evidence="1">Uncharacterized protein</fullName>
    </submittedName>
</protein>
<dbReference type="Proteomes" id="UP000032452">
    <property type="component" value="Unassembled WGS sequence"/>
</dbReference>
<dbReference type="RefSeq" id="WP_045052594.1">
    <property type="nucleotide sequence ID" value="NZ_CAWMDP010000017.1"/>
</dbReference>
<dbReference type="OrthoDB" id="426466at2"/>
<dbReference type="EMBL" id="JYON01000001">
    <property type="protein sequence ID" value="KJH73261.1"/>
    <property type="molecule type" value="Genomic_DNA"/>
</dbReference>
<proteinExistence type="predicted"/>
<evidence type="ECO:0000313" key="1">
    <source>
        <dbReference type="EMBL" id="KJH73261.1"/>
    </source>
</evidence>
<organism evidence="1 2">
    <name type="scientific">Aliterella atlantica CENA595</name>
    <dbReference type="NCBI Taxonomy" id="1618023"/>
    <lineage>
        <taxon>Bacteria</taxon>
        <taxon>Bacillati</taxon>
        <taxon>Cyanobacteriota</taxon>
        <taxon>Cyanophyceae</taxon>
        <taxon>Chroococcidiopsidales</taxon>
        <taxon>Aliterellaceae</taxon>
        <taxon>Aliterella</taxon>
    </lineage>
</organism>
<reference evidence="1 2" key="1">
    <citation type="submission" date="2015-02" db="EMBL/GenBank/DDBJ databases">
        <title>Draft genome of a novel marine cyanobacterium (Chroococcales) isolated from South Atlantic Ocean.</title>
        <authorList>
            <person name="Rigonato J."/>
            <person name="Alvarenga D.O."/>
            <person name="Branco L.H."/>
            <person name="Varani A.M."/>
            <person name="Brandini F.P."/>
            <person name="Fiore M.F."/>
        </authorList>
    </citation>
    <scope>NUCLEOTIDE SEQUENCE [LARGE SCALE GENOMIC DNA]</scope>
    <source>
        <strain evidence="1 2">CENA595</strain>
    </source>
</reference>